<reference evidence="2" key="1">
    <citation type="submission" date="2011-01" db="EMBL/GenBank/DDBJ databases">
        <title>Complete sequence of chromosome of Acidobacterium sp. MP5ACTX9.</title>
        <authorList>
            <consortium name="US DOE Joint Genome Institute"/>
            <person name="Lucas S."/>
            <person name="Copeland A."/>
            <person name="Lapidus A."/>
            <person name="Cheng J.-F."/>
            <person name="Goodwin L."/>
            <person name="Pitluck S."/>
            <person name="Teshima H."/>
            <person name="Detter J.C."/>
            <person name="Han C."/>
            <person name="Tapia R."/>
            <person name="Land M."/>
            <person name="Hauser L."/>
            <person name="Kyrpides N."/>
            <person name="Ivanova N."/>
            <person name="Ovchinnikova G."/>
            <person name="Pagani I."/>
            <person name="Rawat S.R."/>
            <person name="Mannisto M."/>
            <person name="Haggblom M.M."/>
            <person name="Woyke T."/>
        </authorList>
    </citation>
    <scope>NUCLEOTIDE SEQUENCE [LARGE SCALE GENOMIC DNA]</scope>
    <source>
        <strain evidence="2">MP5ACTX9</strain>
    </source>
</reference>
<sequence>MVERQRFCRGSLSRIALTPALATAVSVIGSVGLPKFCEAQTAVSSSIVTAEEDGGNSVDRPARRAAGQMVGPKLRLYDPAKIDLSLGVFPQLTPTRTVQNFGGEQIQGTTPSVGFLTTFHQQFHAWSGYEVNFAYTRLVENYISESGGATTSTGATVGTFTRGSIGTNVYELSGAYVAKGPGATRRLQTFMLGGPAMLIFQPTTKQYQGSSSVRAAVLFGSGVDYRLSDHLGLRVEYRGLFYKNPDFAAVISNVPVSKQFTVTNEPTVSLTYRFGAYRKMQ</sequence>
<accession>E8WXE0</accession>
<dbReference type="PaxDb" id="1198114-AciX9_0401"/>
<gene>
    <name evidence="1" type="ordered locus">AciX9_0401</name>
</gene>
<evidence type="ECO:0008006" key="3">
    <source>
        <dbReference type="Google" id="ProtNLM"/>
    </source>
</evidence>
<dbReference type="eggNOG" id="COG3637">
    <property type="taxonomic scope" value="Bacteria"/>
</dbReference>
<dbReference type="Gene3D" id="2.40.160.20">
    <property type="match status" value="1"/>
</dbReference>
<dbReference type="KEGG" id="acm:AciX9_0401"/>
<dbReference type="InterPro" id="IPR011250">
    <property type="entry name" value="OMP/PagP_B-barrel"/>
</dbReference>
<evidence type="ECO:0000313" key="2">
    <source>
        <dbReference type="Proteomes" id="UP000000343"/>
    </source>
</evidence>
<organism evidence="2">
    <name type="scientific">Granulicella tundricola (strain ATCC BAA-1859 / DSM 23138 / MP5ACTX9)</name>
    <dbReference type="NCBI Taxonomy" id="1198114"/>
    <lineage>
        <taxon>Bacteria</taxon>
        <taxon>Pseudomonadati</taxon>
        <taxon>Acidobacteriota</taxon>
        <taxon>Terriglobia</taxon>
        <taxon>Terriglobales</taxon>
        <taxon>Acidobacteriaceae</taxon>
        <taxon>Granulicella</taxon>
    </lineage>
</organism>
<dbReference type="EMBL" id="CP002480">
    <property type="protein sequence ID" value="ADW67473.1"/>
    <property type="molecule type" value="Genomic_DNA"/>
</dbReference>
<dbReference type="Proteomes" id="UP000000343">
    <property type="component" value="Chromosome"/>
</dbReference>
<dbReference type="SUPFAM" id="SSF56925">
    <property type="entry name" value="OMPA-like"/>
    <property type="match status" value="1"/>
</dbReference>
<name>E8WXE0_GRATM</name>
<protein>
    <recommendedName>
        <fullName evidence="3">Outer membrane protein beta-barrel domain-containing protein</fullName>
    </recommendedName>
</protein>
<dbReference type="AlphaFoldDB" id="E8WXE0"/>
<keyword evidence="2" id="KW-1185">Reference proteome</keyword>
<evidence type="ECO:0000313" key="1">
    <source>
        <dbReference type="EMBL" id="ADW67473.1"/>
    </source>
</evidence>
<dbReference type="HOGENOM" id="CLU_989604_0_0_0"/>
<proteinExistence type="predicted"/>